<dbReference type="EMBL" id="KZ451932">
    <property type="protein sequence ID" value="PKA61338.1"/>
    <property type="molecule type" value="Genomic_DNA"/>
</dbReference>
<dbReference type="GO" id="GO:0017125">
    <property type="term" value="F:deoxycytidyl transferase activity"/>
    <property type="evidence" value="ECO:0007669"/>
    <property type="project" value="TreeGrafter"/>
</dbReference>
<organism evidence="4 5">
    <name type="scientific">Apostasia shenzhenica</name>
    <dbReference type="NCBI Taxonomy" id="1088818"/>
    <lineage>
        <taxon>Eukaryota</taxon>
        <taxon>Viridiplantae</taxon>
        <taxon>Streptophyta</taxon>
        <taxon>Embryophyta</taxon>
        <taxon>Tracheophyta</taxon>
        <taxon>Spermatophyta</taxon>
        <taxon>Magnoliopsida</taxon>
        <taxon>Liliopsida</taxon>
        <taxon>Asparagales</taxon>
        <taxon>Orchidaceae</taxon>
        <taxon>Apostasioideae</taxon>
        <taxon>Apostasia</taxon>
    </lineage>
</organism>
<dbReference type="InterPro" id="IPR043502">
    <property type="entry name" value="DNA/RNA_pol_sf"/>
</dbReference>
<dbReference type="PANTHER" id="PTHR45990:SF1">
    <property type="entry name" value="DNA REPAIR PROTEIN REV1"/>
    <property type="match status" value="1"/>
</dbReference>
<dbReference type="GO" id="GO:0042276">
    <property type="term" value="P:error-prone translesion synthesis"/>
    <property type="evidence" value="ECO:0007669"/>
    <property type="project" value="TreeGrafter"/>
</dbReference>
<dbReference type="FunFam" id="3.30.70.270:FF:000019">
    <property type="entry name" value="DNA repair protein REV1"/>
    <property type="match status" value="1"/>
</dbReference>
<dbReference type="GO" id="GO:0003887">
    <property type="term" value="F:DNA-directed DNA polymerase activity"/>
    <property type="evidence" value="ECO:0007669"/>
    <property type="project" value="InterPro"/>
</dbReference>
<dbReference type="GO" id="GO:0006281">
    <property type="term" value="P:DNA repair"/>
    <property type="evidence" value="ECO:0007669"/>
    <property type="project" value="InterPro"/>
</dbReference>
<protein>
    <submittedName>
        <fullName evidence="4">DNA repair protein REV1</fullName>
        <ecNumber evidence="4">2.7.7.-</ecNumber>
    </submittedName>
</protein>
<dbReference type="Pfam" id="PF00817">
    <property type="entry name" value="IMS"/>
    <property type="match status" value="1"/>
</dbReference>
<dbReference type="Gene3D" id="3.30.1490.100">
    <property type="entry name" value="DNA polymerase, Y-family, little finger domain"/>
    <property type="match status" value="1"/>
</dbReference>
<comment type="similarity">
    <text evidence="1">Belongs to the DNA polymerase type-Y family.</text>
</comment>
<dbReference type="SUPFAM" id="SSF56672">
    <property type="entry name" value="DNA/RNA polymerases"/>
    <property type="match status" value="1"/>
</dbReference>
<evidence type="ECO:0000256" key="1">
    <source>
        <dbReference type="ARBA" id="ARBA00010945"/>
    </source>
</evidence>
<feature type="domain" description="UmuC" evidence="3">
    <location>
        <begin position="4"/>
        <end position="136"/>
    </location>
</feature>
<dbReference type="Pfam" id="PF11799">
    <property type="entry name" value="IMS_C"/>
    <property type="match status" value="1"/>
</dbReference>
<dbReference type="Gene3D" id="3.30.70.270">
    <property type="match status" value="1"/>
</dbReference>
<sequence length="281" mass="31608">MLLLGINAGMFMRDAKARCPHLIVFPYDFGAYEEVADQFYNILHKHCQKVQAVSCDEAFLDIGDCSDIDPESFAFMIRKEIVETTQCTASAGISSNMLMARLATKSAKPNGQCFIPPEKVESFLEDLPIIALPGIGHALGVKLESRRLQTCGQLWKISKEALHEDFGVKIGDMLWSYSRGIDKRKVGIPKETKSVAAEVNWGVRFRTIMDCEHFLVNLSKEISSRLRECGMVARTINLKVQSLCFVVILLICQNRNCCLHLHTGKKEKNGIQRTCKIHGLW</sequence>
<keyword evidence="4" id="KW-0808">Transferase</keyword>
<name>A0A2I0B0M0_9ASPA</name>
<dbReference type="InterPro" id="IPR043128">
    <property type="entry name" value="Rev_trsase/Diguanyl_cyclase"/>
</dbReference>
<dbReference type="InterPro" id="IPR001126">
    <property type="entry name" value="UmuC"/>
</dbReference>
<keyword evidence="4" id="KW-0548">Nucleotidyltransferase</keyword>
<dbReference type="GO" id="GO:0005634">
    <property type="term" value="C:nucleus"/>
    <property type="evidence" value="ECO:0007669"/>
    <property type="project" value="TreeGrafter"/>
</dbReference>
<evidence type="ECO:0000256" key="2">
    <source>
        <dbReference type="ARBA" id="ARBA00022634"/>
    </source>
</evidence>
<dbReference type="AlphaFoldDB" id="A0A2I0B0M0"/>
<dbReference type="InterPro" id="IPR036775">
    <property type="entry name" value="DNA_pol_Y-fam_lit_finger_sf"/>
</dbReference>
<evidence type="ECO:0000313" key="5">
    <source>
        <dbReference type="Proteomes" id="UP000236161"/>
    </source>
</evidence>
<proteinExistence type="inferred from homology"/>
<dbReference type="PANTHER" id="PTHR45990">
    <property type="entry name" value="DNA REPAIR PROTEIN REV1"/>
    <property type="match status" value="1"/>
</dbReference>
<dbReference type="OrthoDB" id="427711at2759"/>
<dbReference type="SUPFAM" id="SSF100879">
    <property type="entry name" value="Lesion bypass DNA polymerase (Y-family), little finger domain"/>
    <property type="match status" value="1"/>
</dbReference>
<gene>
    <name evidence="4" type="primary">REV1</name>
    <name evidence="4" type="ORF">AXF42_Ash006235</name>
</gene>
<evidence type="ECO:0000259" key="3">
    <source>
        <dbReference type="PROSITE" id="PS50173"/>
    </source>
</evidence>
<dbReference type="STRING" id="1088818.A0A2I0B0M0"/>
<dbReference type="EC" id="2.7.7.-" evidence="4"/>
<dbReference type="Proteomes" id="UP000236161">
    <property type="component" value="Unassembled WGS sequence"/>
</dbReference>
<dbReference type="GO" id="GO:0003684">
    <property type="term" value="F:damaged DNA binding"/>
    <property type="evidence" value="ECO:0007669"/>
    <property type="project" value="InterPro"/>
</dbReference>
<dbReference type="InterPro" id="IPR053848">
    <property type="entry name" value="IMS_HHH_1"/>
</dbReference>
<dbReference type="Gene3D" id="1.10.150.20">
    <property type="entry name" value="5' to 3' exonuclease, C-terminal subdomain"/>
    <property type="match status" value="1"/>
</dbReference>
<keyword evidence="5" id="KW-1185">Reference proteome</keyword>
<keyword evidence="2" id="KW-0237">DNA synthesis</keyword>
<evidence type="ECO:0000313" key="4">
    <source>
        <dbReference type="EMBL" id="PKA61338.1"/>
    </source>
</evidence>
<reference evidence="4 5" key="1">
    <citation type="journal article" date="2017" name="Nature">
        <title>The Apostasia genome and the evolution of orchids.</title>
        <authorList>
            <person name="Zhang G.Q."/>
            <person name="Liu K.W."/>
            <person name="Li Z."/>
            <person name="Lohaus R."/>
            <person name="Hsiao Y.Y."/>
            <person name="Niu S.C."/>
            <person name="Wang J.Y."/>
            <person name="Lin Y.C."/>
            <person name="Xu Q."/>
            <person name="Chen L.J."/>
            <person name="Yoshida K."/>
            <person name="Fujiwara S."/>
            <person name="Wang Z.W."/>
            <person name="Zhang Y.Q."/>
            <person name="Mitsuda N."/>
            <person name="Wang M."/>
            <person name="Liu G.H."/>
            <person name="Pecoraro L."/>
            <person name="Huang H.X."/>
            <person name="Xiao X.J."/>
            <person name="Lin M."/>
            <person name="Wu X.Y."/>
            <person name="Wu W.L."/>
            <person name="Chen Y.Y."/>
            <person name="Chang S.B."/>
            <person name="Sakamoto S."/>
            <person name="Ohme-Takagi M."/>
            <person name="Yagi M."/>
            <person name="Zeng S.J."/>
            <person name="Shen C.Y."/>
            <person name="Yeh C.M."/>
            <person name="Luo Y.B."/>
            <person name="Tsai W.C."/>
            <person name="Van de Peer Y."/>
            <person name="Liu Z.J."/>
        </authorList>
    </citation>
    <scope>NUCLEOTIDE SEQUENCE [LARGE SCALE GENOMIC DNA]</scope>
    <source>
        <strain evidence="5">cv. Shenzhen</strain>
        <tissue evidence="4">Stem</tissue>
    </source>
</reference>
<dbReference type="GO" id="GO:0070987">
    <property type="term" value="P:error-free translesion synthesis"/>
    <property type="evidence" value="ECO:0007669"/>
    <property type="project" value="TreeGrafter"/>
</dbReference>
<dbReference type="Gene3D" id="3.40.1170.60">
    <property type="match status" value="1"/>
</dbReference>
<dbReference type="PROSITE" id="PS50173">
    <property type="entry name" value="UMUC"/>
    <property type="match status" value="1"/>
</dbReference>
<dbReference type="Pfam" id="PF21999">
    <property type="entry name" value="IMS_HHH_1"/>
    <property type="match status" value="1"/>
</dbReference>
<dbReference type="InterPro" id="IPR017961">
    <property type="entry name" value="DNA_pol_Y-fam_little_finger"/>
</dbReference>
<accession>A0A2I0B0M0</accession>